<accession>A0A383CGL0</accession>
<dbReference type="AlphaFoldDB" id="A0A383CGL0"/>
<dbReference type="EMBL" id="UINC01208578">
    <property type="protein sequence ID" value="SVE31179.1"/>
    <property type="molecule type" value="Genomic_DNA"/>
</dbReference>
<organism evidence="1">
    <name type="scientific">marine metagenome</name>
    <dbReference type="NCBI Taxonomy" id="408172"/>
    <lineage>
        <taxon>unclassified sequences</taxon>
        <taxon>metagenomes</taxon>
        <taxon>ecological metagenomes</taxon>
    </lineage>
</organism>
<name>A0A383CGL0_9ZZZZ</name>
<evidence type="ECO:0000313" key="1">
    <source>
        <dbReference type="EMBL" id="SVE31179.1"/>
    </source>
</evidence>
<feature type="non-terminal residue" evidence="1">
    <location>
        <position position="40"/>
    </location>
</feature>
<feature type="non-terminal residue" evidence="1">
    <location>
        <position position="1"/>
    </location>
</feature>
<sequence>LSADRQDPYPVERHNIELERFKSHDSVSRCTAGSPVQHCV</sequence>
<reference evidence="1" key="1">
    <citation type="submission" date="2018-05" db="EMBL/GenBank/DDBJ databases">
        <authorList>
            <person name="Lanie J.A."/>
            <person name="Ng W.-L."/>
            <person name="Kazmierczak K.M."/>
            <person name="Andrzejewski T.M."/>
            <person name="Davidsen T.M."/>
            <person name="Wayne K.J."/>
            <person name="Tettelin H."/>
            <person name="Glass J.I."/>
            <person name="Rusch D."/>
            <person name="Podicherti R."/>
            <person name="Tsui H.-C.T."/>
            <person name="Winkler M.E."/>
        </authorList>
    </citation>
    <scope>NUCLEOTIDE SEQUENCE</scope>
</reference>
<protein>
    <submittedName>
        <fullName evidence="1">Uncharacterized protein</fullName>
    </submittedName>
</protein>
<proteinExistence type="predicted"/>
<gene>
    <name evidence="1" type="ORF">METZ01_LOCUS484033</name>
</gene>